<evidence type="ECO:0000256" key="3">
    <source>
        <dbReference type="ARBA" id="ARBA00022737"/>
    </source>
</evidence>
<name>A0A6I8UAX3_DROPS</name>
<feature type="disulfide bond" evidence="7">
    <location>
        <begin position="366"/>
        <end position="375"/>
    </location>
</feature>
<dbReference type="PANTHER" id="PTHR14949:SF56">
    <property type="entry name" value="EGF-LIKE-DOMAIN, MULTIPLE 7"/>
    <property type="match status" value="1"/>
</dbReference>
<dbReference type="InterPro" id="IPR009030">
    <property type="entry name" value="Growth_fac_rcpt_cys_sf"/>
</dbReference>
<evidence type="ECO:0000259" key="10">
    <source>
        <dbReference type="PROSITE" id="PS50026"/>
    </source>
</evidence>
<reference evidence="13" key="1">
    <citation type="submission" date="2025-08" db="UniProtKB">
        <authorList>
            <consortium name="RefSeq"/>
        </authorList>
    </citation>
    <scope>IDENTIFICATION</scope>
    <source>
        <strain evidence="13">MV-25-SWS-2005</strain>
        <tissue evidence="13">Whole body</tissue>
    </source>
</reference>
<dbReference type="GO" id="GO:0009986">
    <property type="term" value="C:cell surface"/>
    <property type="evidence" value="ECO:0007669"/>
    <property type="project" value="TreeGrafter"/>
</dbReference>
<feature type="compositionally biased region" description="Basic residues" evidence="8">
    <location>
        <begin position="46"/>
        <end position="59"/>
    </location>
</feature>
<evidence type="ECO:0000313" key="13">
    <source>
        <dbReference type="RefSeq" id="XP_001352633.3"/>
    </source>
</evidence>
<evidence type="ECO:0000313" key="12">
    <source>
        <dbReference type="Proteomes" id="UP000001819"/>
    </source>
</evidence>
<keyword evidence="4" id="KW-0106">Calcium</keyword>
<feature type="region of interest" description="Disordered" evidence="8">
    <location>
        <begin position="230"/>
        <end position="254"/>
    </location>
</feature>
<dbReference type="PROSITE" id="PS51041">
    <property type="entry name" value="EMI"/>
    <property type="match status" value="1"/>
</dbReference>
<evidence type="ECO:0000259" key="11">
    <source>
        <dbReference type="PROSITE" id="PS51041"/>
    </source>
</evidence>
<evidence type="ECO:0000256" key="8">
    <source>
        <dbReference type="SAM" id="MobiDB-lite"/>
    </source>
</evidence>
<sequence length="528" mass="58784">MTHSSPTLSSALLLCCTVMLLATAASGIQNRTNSNGNGSPSNPRLQAHRGHGHRQRHHQGSPLPATHQRQTRRMQLANQAKAEVELLPGVTMQEVTRLRRIHPHNPYNKVLTRRLHQQGAGAGVRPTEWDYNTYNIYTNTFGPPPPPVPPSSPHSGKGEDNTQDVEFIGVRERGRGYNYVPSVSVSSTTAPPPSLNRRSATPGLSSIGTIPPLVPARRGYVYTTTAPVTTTSTSGVTTEDPYETNTIGRNYPTDPKEMERRHICVQQRTITMPVKTTEVYTRPTWKHVSTPCQPQSYSGQMCTRVQVVHEPAYRDVIKHKTAQQMTYDCCTGWSRENPRADACMKPVCSTRCQNGGNCTAPQTCSCPSGYTGRHCEVDVNECHVEKPCDQQCVNTPGSYFCRCRQGFVLQADQQSCKKVSTHDDDAFEARDLENDIDDMDPEVATRLQKIERSLANERVHTNELQKSLQATYSVVDTLQTRLSTLEKQAQDVSRLQTNLYKTESRTNKLEGMLNLLLKCRNGPNANCP</sequence>
<evidence type="ECO:0000256" key="1">
    <source>
        <dbReference type="ARBA" id="ARBA00022536"/>
    </source>
</evidence>
<dbReference type="InterPro" id="IPR000742">
    <property type="entry name" value="EGF"/>
</dbReference>
<comment type="caution">
    <text evidence="7">Lacks conserved residue(s) required for the propagation of feature annotation.</text>
</comment>
<dbReference type="InterPro" id="IPR050969">
    <property type="entry name" value="Dev_Signal_Modulators"/>
</dbReference>
<dbReference type="InterPro" id="IPR011489">
    <property type="entry name" value="EMI_domain"/>
</dbReference>
<dbReference type="Proteomes" id="UP000001819">
    <property type="component" value="Chromosome X"/>
</dbReference>
<dbReference type="PROSITE" id="PS01186">
    <property type="entry name" value="EGF_2"/>
    <property type="match status" value="2"/>
</dbReference>
<dbReference type="InParanoid" id="A0A6I8UAX3"/>
<feature type="region of interest" description="Disordered" evidence="8">
    <location>
        <begin position="30"/>
        <end position="74"/>
    </location>
</feature>
<dbReference type="Pfam" id="PF14670">
    <property type="entry name" value="FXa_inhibition"/>
    <property type="match status" value="1"/>
</dbReference>
<dbReference type="Gene3D" id="2.10.25.10">
    <property type="entry name" value="Laminin"/>
    <property type="match status" value="2"/>
</dbReference>
<feature type="domain" description="EGF-like" evidence="10">
    <location>
        <begin position="344"/>
        <end position="376"/>
    </location>
</feature>
<feature type="compositionally biased region" description="Low complexity" evidence="8">
    <location>
        <begin position="33"/>
        <end position="43"/>
    </location>
</feature>
<dbReference type="PROSITE" id="PS01187">
    <property type="entry name" value="EGF_CA"/>
    <property type="match status" value="1"/>
</dbReference>
<evidence type="ECO:0000256" key="9">
    <source>
        <dbReference type="SAM" id="SignalP"/>
    </source>
</evidence>
<evidence type="ECO:0000256" key="5">
    <source>
        <dbReference type="ARBA" id="ARBA00023054"/>
    </source>
</evidence>
<dbReference type="GO" id="GO:0005576">
    <property type="term" value="C:extracellular region"/>
    <property type="evidence" value="ECO:0007669"/>
    <property type="project" value="TreeGrafter"/>
</dbReference>
<keyword evidence="2 9" id="KW-0732">Signal</keyword>
<dbReference type="PROSITE" id="PS50026">
    <property type="entry name" value="EGF_3"/>
    <property type="match status" value="2"/>
</dbReference>
<gene>
    <name evidence="13" type="primary">slow</name>
</gene>
<dbReference type="PROSITE" id="PS00010">
    <property type="entry name" value="ASX_HYDROXYL"/>
    <property type="match status" value="1"/>
</dbReference>
<dbReference type="InterPro" id="IPR001881">
    <property type="entry name" value="EGF-like_Ca-bd_dom"/>
</dbReference>
<keyword evidence="5" id="KW-0175">Coiled coil</keyword>
<keyword evidence="12" id="KW-1185">Reference proteome</keyword>
<accession>A0A6I8UAX3</accession>
<protein>
    <submittedName>
        <fullName evidence="13">Uncharacterized protein slow</fullName>
    </submittedName>
</protein>
<keyword evidence="1 7" id="KW-0245">EGF-like domain</keyword>
<dbReference type="FunCoup" id="A0A6I8UAX3">
    <property type="interactions" value="1"/>
</dbReference>
<feature type="region of interest" description="Disordered" evidence="8">
    <location>
        <begin position="180"/>
        <end position="206"/>
    </location>
</feature>
<evidence type="ECO:0000256" key="6">
    <source>
        <dbReference type="ARBA" id="ARBA00023157"/>
    </source>
</evidence>
<dbReference type="SUPFAM" id="SSF57196">
    <property type="entry name" value="EGF/Laminin"/>
    <property type="match status" value="1"/>
</dbReference>
<feature type="region of interest" description="Disordered" evidence="8">
    <location>
        <begin position="138"/>
        <end position="161"/>
    </location>
</feature>
<dbReference type="KEGG" id="dpo:4812628"/>
<feature type="chain" id="PRO_5026197234" evidence="9">
    <location>
        <begin position="28"/>
        <end position="528"/>
    </location>
</feature>
<feature type="signal peptide" evidence="9">
    <location>
        <begin position="1"/>
        <end position="27"/>
    </location>
</feature>
<keyword evidence="6 7" id="KW-1015">Disulfide bond</keyword>
<dbReference type="PROSITE" id="PS00022">
    <property type="entry name" value="EGF_1"/>
    <property type="match status" value="1"/>
</dbReference>
<keyword evidence="3" id="KW-0677">Repeat</keyword>
<feature type="disulfide bond" evidence="7">
    <location>
        <begin position="348"/>
        <end position="358"/>
    </location>
</feature>
<feature type="compositionally biased region" description="Low complexity" evidence="8">
    <location>
        <begin position="180"/>
        <end position="189"/>
    </location>
</feature>
<evidence type="ECO:0000256" key="7">
    <source>
        <dbReference type="PROSITE-ProRule" id="PRU00076"/>
    </source>
</evidence>
<feature type="compositionally biased region" description="Polar residues" evidence="8">
    <location>
        <begin position="196"/>
        <end position="206"/>
    </location>
</feature>
<dbReference type="FunFam" id="2.10.25.10:FF:000010">
    <property type="entry name" value="Pro-epidermal growth factor"/>
    <property type="match status" value="1"/>
</dbReference>
<feature type="compositionally biased region" description="Pro residues" evidence="8">
    <location>
        <begin position="142"/>
        <end position="152"/>
    </location>
</feature>
<dbReference type="InterPro" id="IPR018097">
    <property type="entry name" value="EGF_Ca-bd_CS"/>
</dbReference>
<dbReference type="ExpressionAtlas" id="A0A6I8UAX3">
    <property type="expression patterns" value="baseline"/>
</dbReference>
<dbReference type="SUPFAM" id="SSF57184">
    <property type="entry name" value="Growth factor receptor domain"/>
    <property type="match status" value="1"/>
</dbReference>
<dbReference type="Pfam" id="PF07546">
    <property type="entry name" value="EMI"/>
    <property type="match status" value="1"/>
</dbReference>
<feature type="domain" description="EMI" evidence="11">
    <location>
        <begin position="260"/>
        <end position="345"/>
    </location>
</feature>
<dbReference type="SMART" id="SM00181">
    <property type="entry name" value="EGF"/>
    <property type="match status" value="2"/>
</dbReference>
<dbReference type="AlphaFoldDB" id="A0A6I8UAX3"/>
<dbReference type="SMART" id="SM00179">
    <property type="entry name" value="EGF_CA"/>
    <property type="match status" value="2"/>
</dbReference>
<organism evidence="12 13">
    <name type="scientific">Drosophila pseudoobscura pseudoobscura</name>
    <name type="common">Fruit fly</name>
    <dbReference type="NCBI Taxonomy" id="46245"/>
    <lineage>
        <taxon>Eukaryota</taxon>
        <taxon>Metazoa</taxon>
        <taxon>Ecdysozoa</taxon>
        <taxon>Arthropoda</taxon>
        <taxon>Hexapoda</taxon>
        <taxon>Insecta</taxon>
        <taxon>Pterygota</taxon>
        <taxon>Neoptera</taxon>
        <taxon>Endopterygota</taxon>
        <taxon>Diptera</taxon>
        <taxon>Brachycera</taxon>
        <taxon>Muscomorpha</taxon>
        <taxon>Ephydroidea</taxon>
        <taxon>Drosophilidae</taxon>
        <taxon>Drosophila</taxon>
        <taxon>Sophophora</taxon>
    </lineage>
</organism>
<dbReference type="RefSeq" id="XP_001352633.3">
    <property type="nucleotide sequence ID" value="XM_001352597.4"/>
</dbReference>
<dbReference type="GO" id="GO:0005509">
    <property type="term" value="F:calcium ion binding"/>
    <property type="evidence" value="ECO:0007669"/>
    <property type="project" value="InterPro"/>
</dbReference>
<feature type="domain" description="EGF-like" evidence="10">
    <location>
        <begin position="378"/>
        <end position="417"/>
    </location>
</feature>
<proteinExistence type="predicted"/>
<dbReference type="GO" id="GO:0005102">
    <property type="term" value="F:signaling receptor binding"/>
    <property type="evidence" value="ECO:0007669"/>
    <property type="project" value="TreeGrafter"/>
</dbReference>
<dbReference type="InterPro" id="IPR000152">
    <property type="entry name" value="EGF-type_Asp/Asn_hydroxyl_site"/>
</dbReference>
<evidence type="ECO:0000256" key="4">
    <source>
        <dbReference type="ARBA" id="ARBA00022837"/>
    </source>
</evidence>
<evidence type="ECO:0000256" key="2">
    <source>
        <dbReference type="ARBA" id="ARBA00022729"/>
    </source>
</evidence>
<feature type="disulfide bond" evidence="7">
    <location>
        <begin position="382"/>
        <end position="392"/>
    </location>
</feature>
<dbReference type="PANTHER" id="PTHR14949">
    <property type="entry name" value="EGF-LIKE-DOMAIN, MULTIPLE 7, 8"/>
    <property type="match status" value="1"/>
</dbReference>
<dbReference type="CDD" id="cd00054">
    <property type="entry name" value="EGF_CA"/>
    <property type="match status" value="2"/>
</dbReference>